<keyword evidence="6" id="KW-0808">Transferase</keyword>
<dbReference type="InterPro" id="IPR000537">
    <property type="entry name" value="UbiA_prenyltransferase"/>
</dbReference>
<comment type="caution">
    <text evidence="6">The sequence shown here is derived from an EMBL/GenBank/DDBJ whole genome shotgun (WGS) entry which is preliminary data.</text>
</comment>
<comment type="subcellular location">
    <subcellularLocation>
        <location evidence="1">Membrane</location>
        <topology evidence="1">Multi-pass membrane protein</topology>
    </subcellularLocation>
</comment>
<dbReference type="GO" id="GO:0009247">
    <property type="term" value="P:glycolipid biosynthetic process"/>
    <property type="evidence" value="ECO:0007669"/>
    <property type="project" value="TreeGrafter"/>
</dbReference>
<dbReference type="InterPro" id="IPR039653">
    <property type="entry name" value="Prenyltransferase"/>
</dbReference>
<dbReference type="Pfam" id="PF01040">
    <property type="entry name" value="UbiA"/>
    <property type="match status" value="1"/>
</dbReference>
<feature type="transmembrane region" description="Helical" evidence="5">
    <location>
        <begin position="275"/>
        <end position="291"/>
    </location>
</feature>
<dbReference type="NCBIfam" id="NF008977">
    <property type="entry name" value="PRK12324.1-2"/>
    <property type="match status" value="1"/>
</dbReference>
<feature type="transmembrane region" description="Helical" evidence="5">
    <location>
        <begin position="40"/>
        <end position="59"/>
    </location>
</feature>
<accession>A0A1W9NYM4</accession>
<dbReference type="PANTHER" id="PTHR11048:SF5">
    <property type="entry name" value="DECAPRENYL-PHOSPHATE PHOSPHORIBOSYLTRANSFERASE"/>
    <property type="match status" value="1"/>
</dbReference>
<dbReference type="PANTHER" id="PTHR11048">
    <property type="entry name" value="PRENYLTRANSFERASES"/>
    <property type="match status" value="1"/>
</dbReference>
<keyword evidence="4 5" id="KW-0472">Membrane</keyword>
<dbReference type="STRING" id="1968527.B5M47_01705"/>
<dbReference type="GO" id="GO:0016765">
    <property type="term" value="F:transferase activity, transferring alkyl or aryl (other than methyl) groups"/>
    <property type="evidence" value="ECO:0007669"/>
    <property type="project" value="InterPro"/>
</dbReference>
<dbReference type="Proteomes" id="UP000192520">
    <property type="component" value="Unassembled WGS sequence"/>
</dbReference>
<keyword evidence="3 5" id="KW-1133">Transmembrane helix</keyword>
<organism evidence="6 7">
    <name type="scientific">candidate division CPR3 bacterium 4484_211</name>
    <dbReference type="NCBI Taxonomy" id="1968527"/>
    <lineage>
        <taxon>Bacteria</taxon>
        <taxon>Bacteria division CPR3</taxon>
    </lineage>
</organism>
<protein>
    <submittedName>
        <fullName evidence="6">Decaprenyl-phosphate phosphoribosyltransferase</fullName>
    </submittedName>
</protein>
<evidence type="ECO:0000256" key="5">
    <source>
        <dbReference type="SAM" id="Phobius"/>
    </source>
</evidence>
<keyword evidence="2 5" id="KW-0812">Transmembrane</keyword>
<dbReference type="NCBIfam" id="NF008978">
    <property type="entry name" value="PRK12324.1-4"/>
    <property type="match status" value="1"/>
</dbReference>
<proteinExistence type="predicted"/>
<dbReference type="InterPro" id="IPR044878">
    <property type="entry name" value="UbiA_sf"/>
</dbReference>
<evidence type="ECO:0000256" key="2">
    <source>
        <dbReference type="ARBA" id="ARBA00022692"/>
    </source>
</evidence>
<evidence type="ECO:0000256" key="4">
    <source>
        <dbReference type="ARBA" id="ARBA00023136"/>
    </source>
</evidence>
<gene>
    <name evidence="6" type="ORF">B5M47_01705</name>
</gene>
<feature type="transmembrane region" description="Helical" evidence="5">
    <location>
        <begin position="204"/>
        <end position="223"/>
    </location>
</feature>
<feature type="transmembrane region" description="Helical" evidence="5">
    <location>
        <begin position="132"/>
        <end position="153"/>
    </location>
</feature>
<keyword evidence="6" id="KW-0328">Glycosyltransferase</keyword>
<feature type="transmembrane region" description="Helical" evidence="5">
    <location>
        <begin position="84"/>
        <end position="102"/>
    </location>
</feature>
<dbReference type="CDD" id="cd13963">
    <property type="entry name" value="PT_UbiA_2"/>
    <property type="match status" value="1"/>
</dbReference>
<name>A0A1W9NYM4_UNCC3</name>
<evidence type="ECO:0000256" key="3">
    <source>
        <dbReference type="ARBA" id="ARBA00022989"/>
    </source>
</evidence>
<evidence type="ECO:0000313" key="7">
    <source>
        <dbReference type="Proteomes" id="UP000192520"/>
    </source>
</evidence>
<sequence>MSETVKNLIISIRPRQWLKNGFIFAPLLFAQKIFHPPSIFKTAATFTLFCLMSAAVYLVNDTLDIQKDKLHPVKKNRPIASGKLNIKPALFCAFAAALISLFSSCLLTPWLAFILLTYFISNIAYSKIFKDLVIIDAMCFALFFILRIAAGAAVIKVELSHWITICTGLLALFIAFGKRHHELKLLEKEAANHRPVLEKYSPKFIEQMITVTAASLAVFYTLYTVDSRTLTITGGRNLLVTVPFAYYGIFRYYYNLFQLNKGGDPTEIILNDKKLQITAVLWIIAVLGVLYF</sequence>
<dbReference type="AlphaFoldDB" id="A0A1W9NYM4"/>
<dbReference type="EMBL" id="MZGJ01000006">
    <property type="protein sequence ID" value="OQX51251.1"/>
    <property type="molecule type" value="Genomic_DNA"/>
</dbReference>
<evidence type="ECO:0000256" key="1">
    <source>
        <dbReference type="ARBA" id="ARBA00004141"/>
    </source>
</evidence>
<dbReference type="GO" id="GO:0016757">
    <property type="term" value="F:glycosyltransferase activity"/>
    <property type="evidence" value="ECO:0007669"/>
    <property type="project" value="UniProtKB-KW"/>
</dbReference>
<feature type="transmembrane region" description="Helical" evidence="5">
    <location>
        <begin position="159"/>
        <end position="176"/>
    </location>
</feature>
<evidence type="ECO:0000313" key="6">
    <source>
        <dbReference type="EMBL" id="OQX51251.1"/>
    </source>
</evidence>
<dbReference type="GO" id="GO:0005886">
    <property type="term" value="C:plasma membrane"/>
    <property type="evidence" value="ECO:0007669"/>
    <property type="project" value="TreeGrafter"/>
</dbReference>
<dbReference type="Gene3D" id="1.10.357.140">
    <property type="entry name" value="UbiA prenyltransferase"/>
    <property type="match status" value="1"/>
</dbReference>
<reference evidence="7" key="1">
    <citation type="submission" date="2017-03" db="EMBL/GenBank/DDBJ databases">
        <title>Novel pathways for hydrocarbon cycling and metabolic interdependencies in hydrothermal sediment communities.</title>
        <authorList>
            <person name="Dombrowski N."/>
            <person name="Seitz K."/>
            <person name="Teske A."/>
            <person name="Baker B."/>
        </authorList>
    </citation>
    <scope>NUCLEOTIDE SEQUENCE [LARGE SCALE GENOMIC DNA]</scope>
</reference>
<feature type="transmembrane region" description="Helical" evidence="5">
    <location>
        <begin position="235"/>
        <end position="254"/>
    </location>
</feature>